<proteinExistence type="predicted"/>
<dbReference type="AlphaFoldDB" id="A0A379LHW0"/>
<accession>A0A379LHW0</accession>
<evidence type="ECO:0000313" key="3">
    <source>
        <dbReference type="Proteomes" id="UP000254123"/>
    </source>
</evidence>
<keyword evidence="1" id="KW-1133">Transmembrane helix</keyword>
<keyword evidence="1" id="KW-0812">Transmembrane</keyword>
<keyword evidence="3" id="KW-1185">Reference proteome</keyword>
<reference evidence="2 3" key="1">
    <citation type="submission" date="2018-06" db="EMBL/GenBank/DDBJ databases">
        <authorList>
            <consortium name="Pathogen Informatics"/>
            <person name="Doyle S."/>
        </authorList>
    </citation>
    <scope>NUCLEOTIDE SEQUENCE [LARGE SCALE GENOMIC DNA]</scope>
    <source>
        <strain evidence="2 3">NCTC10526</strain>
    </source>
</reference>
<organism evidence="2 3">
    <name type="scientific">Psychrobacter phenylpyruvicus</name>
    <dbReference type="NCBI Taxonomy" id="29432"/>
    <lineage>
        <taxon>Bacteria</taxon>
        <taxon>Pseudomonadati</taxon>
        <taxon>Pseudomonadota</taxon>
        <taxon>Gammaproteobacteria</taxon>
        <taxon>Moraxellales</taxon>
        <taxon>Moraxellaceae</taxon>
        <taxon>Psychrobacter</taxon>
    </lineage>
</organism>
<sequence length="103" mass="11567">MSFSLLIIAIDPTISAMNMLLFGLILSLNQGLDTIGLDTIYLNTIYLNIIGLNIILLKYYPTLLGYANLNIRYRWAQCAVALSDLIFCQPDRVIEPTDLKILS</sequence>
<evidence type="ECO:0000313" key="2">
    <source>
        <dbReference type="EMBL" id="SUD90189.1"/>
    </source>
</evidence>
<protein>
    <submittedName>
        <fullName evidence="2">Uncharacterized protein</fullName>
    </submittedName>
</protein>
<dbReference type="STRING" id="1123034.GCA_000685805_01123"/>
<name>A0A379LHW0_9GAMM</name>
<keyword evidence="1" id="KW-0472">Membrane</keyword>
<feature type="transmembrane region" description="Helical" evidence="1">
    <location>
        <begin position="40"/>
        <end position="60"/>
    </location>
</feature>
<feature type="transmembrane region" description="Helical" evidence="1">
    <location>
        <begin position="6"/>
        <end position="28"/>
    </location>
</feature>
<dbReference type="Proteomes" id="UP000254123">
    <property type="component" value="Unassembled WGS sequence"/>
</dbReference>
<gene>
    <name evidence="2" type="ORF">NCTC10526_00510</name>
</gene>
<evidence type="ECO:0000256" key="1">
    <source>
        <dbReference type="SAM" id="Phobius"/>
    </source>
</evidence>
<dbReference type="EMBL" id="UGVC01000001">
    <property type="protein sequence ID" value="SUD90189.1"/>
    <property type="molecule type" value="Genomic_DNA"/>
</dbReference>